<dbReference type="InterPro" id="IPR047196">
    <property type="entry name" value="YidC_ALB_C"/>
</dbReference>
<dbReference type="CDD" id="cd19961">
    <property type="entry name" value="EcYidC-like_peri"/>
    <property type="match status" value="1"/>
</dbReference>
<evidence type="ECO:0000313" key="18">
    <source>
        <dbReference type="Proteomes" id="UP001217838"/>
    </source>
</evidence>
<dbReference type="PANTHER" id="PTHR12428">
    <property type="entry name" value="OXA1"/>
    <property type="match status" value="1"/>
</dbReference>
<evidence type="ECO:0000256" key="2">
    <source>
        <dbReference type="ARBA" id="ARBA00010527"/>
    </source>
</evidence>
<dbReference type="EMBL" id="JAQNDN010000015">
    <property type="protein sequence ID" value="MDC0671305.1"/>
    <property type="molecule type" value="Genomic_DNA"/>
</dbReference>
<comment type="subcellular location">
    <subcellularLocation>
        <location evidence="1">Cell inner membrane</location>
        <topology evidence="1">Multi-pass membrane protein</topology>
    </subcellularLocation>
    <subcellularLocation>
        <location evidence="13">Cell membrane</location>
        <topology evidence="13">Multi-pass membrane protein</topology>
    </subcellularLocation>
</comment>
<keyword evidence="6 13" id="KW-0812">Transmembrane</keyword>
<comment type="caution">
    <text evidence="17">The sequence shown here is derived from an EMBL/GenBank/DDBJ whole genome shotgun (WGS) entry which is preliminary data.</text>
</comment>
<dbReference type="PRINTS" id="PR01900">
    <property type="entry name" value="YIDCPROTEIN"/>
</dbReference>
<feature type="domain" description="Membrane insertase YidC/Oxa/ALB C-terminal" evidence="15">
    <location>
        <begin position="351"/>
        <end position="526"/>
    </location>
</feature>
<accession>A0ABT5BCE5</accession>
<evidence type="ECO:0000256" key="9">
    <source>
        <dbReference type="ARBA" id="ARBA00023136"/>
    </source>
</evidence>
<dbReference type="Gene3D" id="2.70.98.90">
    <property type="match status" value="1"/>
</dbReference>
<evidence type="ECO:0000256" key="4">
    <source>
        <dbReference type="ARBA" id="ARBA00022448"/>
    </source>
</evidence>
<comment type="caution">
    <text evidence="13">Lacks conserved residue(s) required for the propagation of feature annotation.</text>
</comment>
<keyword evidence="18" id="KW-1185">Reference proteome</keyword>
<dbReference type="PRINTS" id="PR00701">
    <property type="entry name" value="60KDINNERMP"/>
</dbReference>
<keyword evidence="9 13" id="KW-0472">Membrane</keyword>
<gene>
    <name evidence="13 17" type="primary">yidC</name>
    <name evidence="17" type="ORF">POL58_26350</name>
</gene>
<dbReference type="Pfam" id="PF02096">
    <property type="entry name" value="60KD_IMP"/>
    <property type="match status" value="1"/>
</dbReference>
<name>A0ABT5BCE5_9BACT</name>
<comment type="function">
    <text evidence="13">Required for the insertion and/or proper folding and/or complex formation of integral membrane proteins into the membrane. Involved in integration of membrane proteins that insert both dependently and independently of the Sec translocase complex, as well as at least some lipoproteins. Aids folding of multispanning membrane proteins.</text>
</comment>
<dbReference type="RefSeq" id="WP_272001435.1">
    <property type="nucleotide sequence ID" value="NZ_JAQNDN010000015.1"/>
</dbReference>
<feature type="transmembrane region" description="Helical" evidence="13">
    <location>
        <begin position="414"/>
        <end position="437"/>
    </location>
</feature>
<dbReference type="InterPro" id="IPR028053">
    <property type="entry name" value="Membr_insert_YidC_N"/>
</dbReference>
<comment type="subunit">
    <text evidence="13">Interacts with the Sec translocase complex via SecD. Specifically interacts with transmembrane segments of nascent integral membrane proteins during membrane integration.</text>
</comment>
<evidence type="ECO:0000256" key="12">
    <source>
        <dbReference type="ARBA" id="ARBA00033342"/>
    </source>
</evidence>
<evidence type="ECO:0000259" key="15">
    <source>
        <dbReference type="Pfam" id="PF02096"/>
    </source>
</evidence>
<keyword evidence="10 13" id="KW-0143">Chaperone</keyword>
<proteinExistence type="inferred from homology"/>
<protein>
    <recommendedName>
        <fullName evidence="3 13">Membrane protein insertase YidC</fullName>
    </recommendedName>
    <alternativeName>
        <fullName evidence="12 13">Foldase YidC</fullName>
    </alternativeName>
    <alternativeName>
        <fullName evidence="11 13">Membrane integrase YidC</fullName>
    </alternativeName>
    <alternativeName>
        <fullName evidence="13">Membrane protein YidC</fullName>
    </alternativeName>
</protein>
<evidence type="ECO:0000256" key="13">
    <source>
        <dbReference type="HAMAP-Rule" id="MF_01810"/>
    </source>
</evidence>
<feature type="region of interest" description="Disordered" evidence="14">
    <location>
        <begin position="30"/>
        <end position="68"/>
    </location>
</feature>
<dbReference type="Pfam" id="PF14849">
    <property type="entry name" value="YidC_periplas"/>
    <property type="match status" value="1"/>
</dbReference>
<feature type="compositionally biased region" description="Basic and acidic residues" evidence="14">
    <location>
        <begin position="44"/>
        <end position="62"/>
    </location>
</feature>
<evidence type="ECO:0000256" key="7">
    <source>
        <dbReference type="ARBA" id="ARBA00022927"/>
    </source>
</evidence>
<keyword evidence="7 13" id="KW-0653">Protein transport</keyword>
<evidence type="ECO:0000256" key="3">
    <source>
        <dbReference type="ARBA" id="ARBA00015325"/>
    </source>
</evidence>
<evidence type="ECO:0000256" key="10">
    <source>
        <dbReference type="ARBA" id="ARBA00023186"/>
    </source>
</evidence>
<reference evidence="17 18" key="1">
    <citation type="submission" date="2022-11" db="EMBL/GenBank/DDBJ databases">
        <title>Minimal conservation of predation-associated metabolite biosynthetic gene clusters underscores biosynthetic potential of Myxococcota including descriptions for ten novel species: Archangium lansinium sp. nov., Myxococcus landrumus sp. nov., Nannocystis bai.</title>
        <authorList>
            <person name="Ahearne A."/>
            <person name="Stevens C."/>
            <person name="Dowd S."/>
        </authorList>
    </citation>
    <scope>NUCLEOTIDE SEQUENCE [LARGE SCALE GENOMIC DNA]</scope>
    <source>
        <strain evidence="17 18">NCELM</strain>
    </source>
</reference>
<organism evidence="17 18">
    <name type="scientific">Nannocystis radixulma</name>
    <dbReference type="NCBI Taxonomy" id="2995305"/>
    <lineage>
        <taxon>Bacteria</taxon>
        <taxon>Pseudomonadati</taxon>
        <taxon>Myxococcota</taxon>
        <taxon>Polyangia</taxon>
        <taxon>Nannocystales</taxon>
        <taxon>Nannocystaceae</taxon>
        <taxon>Nannocystis</taxon>
    </lineage>
</organism>
<evidence type="ECO:0000256" key="14">
    <source>
        <dbReference type="SAM" id="MobiDB-lite"/>
    </source>
</evidence>
<dbReference type="InterPro" id="IPR019998">
    <property type="entry name" value="Membr_insert_YidC"/>
</dbReference>
<dbReference type="InterPro" id="IPR028055">
    <property type="entry name" value="YidC/Oxa/ALB_C"/>
</dbReference>
<feature type="transmembrane region" description="Helical" evidence="13">
    <location>
        <begin position="350"/>
        <end position="371"/>
    </location>
</feature>
<feature type="domain" description="Membrane insertase YidC N-terminal" evidence="16">
    <location>
        <begin position="133"/>
        <end position="333"/>
    </location>
</feature>
<dbReference type="NCBIfam" id="TIGR03593">
    <property type="entry name" value="yidC_nterm"/>
    <property type="match status" value="1"/>
</dbReference>
<evidence type="ECO:0000256" key="6">
    <source>
        <dbReference type="ARBA" id="ARBA00022692"/>
    </source>
</evidence>
<dbReference type="InterPro" id="IPR001708">
    <property type="entry name" value="YidC/ALB3/OXA1/COX18"/>
</dbReference>
<evidence type="ECO:0000256" key="8">
    <source>
        <dbReference type="ARBA" id="ARBA00022989"/>
    </source>
</evidence>
<keyword evidence="4 13" id="KW-0813">Transport</keyword>
<comment type="similarity">
    <text evidence="2 13">Belongs to the OXA1/ALB3/YidC family. Type 1 subfamily.</text>
</comment>
<keyword evidence="5 13" id="KW-1003">Cell membrane</keyword>
<evidence type="ECO:0000259" key="16">
    <source>
        <dbReference type="Pfam" id="PF14849"/>
    </source>
</evidence>
<evidence type="ECO:0000313" key="17">
    <source>
        <dbReference type="EMBL" id="MDC0671305.1"/>
    </source>
</evidence>
<sequence length="539" mass="60107">MDLQRRTLLAIVSCVLIWLVYERFFAPPLPEPSTQQQQQQADSAKTEADAKAAEEKAEERKAAAAAPKVPVAEHRLKTDLLALDVTNHRGLVRGTELLSKHFINPDGRGEDFLKLDGNRSLVIGFDGSETDFKFPRDPAWEPTGKSDTDWSVAFKNGDVEVKGTLALTAGYEGTLTIDVANRSSETQQHRLTLLSAFGIGAENSYDIHRGVCATPDDWEAFTPSDVQDSSGEVRGRIRWSALDSKYFASAVVPTPEVAVQSCRVGQSSDGKALTTTLTVEPVTLAAGESHQYVFGVYFGTKELERLENFQAVPGAHLEDMIDWGWFGGLNRFLGEWMIYLLRAFYNLTGVWGVAIILLTIVVKVLTLPLTFKQMRSMKKMREIQPELEEIKKKYGDDRVRQAQEMQALFQRSGVSPLAGCLPMLIQLPIWIALYATLNTAVELYRVPFLWLPDLTQQDPYYILPLAMGALMYIQMKATPSGVDNEQARMMAWMMPIIFTVMMLFLPSGLGVYIFANVLLSLIQTLIQVRPTQTAAVKKS</sequence>
<dbReference type="HAMAP" id="MF_01810">
    <property type="entry name" value="YidC_type1"/>
    <property type="match status" value="1"/>
</dbReference>
<dbReference type="PANTHER" id="PTHR12428:SF65">
    <property type="entry name" value="CYTOCHROME C OXIDASE ASSEMBLY PROTEIN COX18, MITOCHONDRIAL"/>
    <property type="match status" value="1"/>
</dbReference>
<dbReference type="Proteomes" id="UP001217838">
    <property type="component" value="Unassembled WGS sequence"/>
</dbReference>
<evidence type="ECO:0000256" key="5">
    <source>
        <dbReference type="ARBA" id="ARBA00022475"/>
    </source>
</evidence>
<dbReference type="InterPro" id="IPR038221">
    <property type="entry name" value="YidC_periplasmic_sf"/>
</dbReference>
<evidence type="ECO:0000256" key="1">
    <source>
        <dbReference type="ARBA" id="ARBA00004429"/>
    </source>
</evidence>
<evidence type="ECO:0000256" key="11">
    <source>
        <dbReference type="ARBA" id="ARBA00033245"/>
    </source>
</evidence>
<dbReference type="CDD" id="cd20070">
    <property type="entry name" value="5TM_YidC_Alb3"/>
    <property type="match status" value="1"/>
</dbReference>
<dbReference type="NCBIfam" id="TIGR03592">
    <property type="entry name" value="yidC_oxa1_cterm"/>
    <property type="match status" value="1"/>
</dbReference>
<keyword evidence="8 13" id="KW-1133">Transmembrane helix</keyword>